<evidence type="ECO:0000313" key="3">
    <source>
        <dbReference type="EMBL" id="KAF7354834.1"/>
    </source>
</evidence>
<gene>
    <name evidence="3" type="ORF">MSAN_01397800</name>
</gene>
<evidence type="ECO:0000256" key="1">
    <source>
        <dbReference type="SAM" id="MobiDB-lite"/>
    </source>
</evidence>
<keyword evidence="4" id="KW-1185">Reference proteome</keyword>
<dbReference type="OrthoDB" id="3270770at2759"/>
<evidence type="ECO:0000313" key="4">
    <source>
        <dbReference type="Proteomes" id="UP000623467"/>
    </source>
</evidence>
<sequence>MLIDVITYLKPTAAFDQPNIIMITTGDEKTMPQPEDVQVPELQVAVENTQAQHQPQFPPDIKRPQEGQAHPPPYTDFAAGTSTPPSNMSEAEWKAKLRKLEGKIRKYNWTKRGDETAIVESMRDLAASHSDPQVQAYWTRRANEFETAPESDKKALLKDIGRGLAILVAAPFAIAGAVLVGTGMLLKAGGNILTGQSTKLLK</sequence>
<feature type="compositionally biased region" description="Polar residues" evidence="1">
    <location>
        <begin position="80"/>
        <end position="89"/>
    </location>
</feature>
<proteinExistence type="predicted"/>
<keyword evidence="2" id="KW-0812">Transmembrane</keyword>
<name>A0A8H7CY38_9AGAR</name>
<accession>A0A8H7CY38</accession>
<keyword evidence="2" id="KW-1133">Transmembrane helix</keyword>
<comment type="caution">
    <text evidence="3">The sequence shown here is derived from an EMBL/GenBank/DDBJ whole genome shotgun (WGS) entry which is preliminary data.</text>
</comment>
<keyword evidence="2" id="KW-0472">Membrane</keyword>
<dbReference type="EMBL" id="JACAZH010000011">
    <property type="protein sequence ID" value="KAF7354834.1"/>
    <property type="molecule type" value="Genomic_DNA"/>
</dbReference>
<feature type="region of interest" description="Disordered" evidence="1">
    <location>
        <begin position="49"/>
        <end position="90"/>
    </location>
</feature>
<dbReference type="AlphaFoldDB" id="A0A8H7CY38"/>
<organism evidence="3 4">
    <name type="scientific">Mycena sanguinolenta</name>
    <dbReference type="NCBI Taxonomy" id="230812"/>
    <lineage>
        <taxon>Eukaryota</taxon>
        <taxon>Fungi</taxon>
        <taxon>Dikarya</taxon>
        <taxon>Basidiomycota</taxon>
        <taxon>Agaricomycotina</taxon>
        <taxon>Agaricomycetes</taxon>
        <taxon>Agaricomycetidae</taxon>
        <taxon>Agaricales</taxon>
        <taxon>Marasmiineae</taxon>
        <taxon>Mycenaceae</taxon>
        <taxon>Mycena</taxon>
    </lineage>
</organism>
<reference evidence="3" key="1">
    <citation type="submission" date="2020-05" db="EMBL/GenBank/DDBJ databases">
        <title>Mycena genomes resolve the evolution of fungal bioluminescence.</title>
        <authorList>
            <person name="Tsai I.J."/>
        </authorList>
    </citation>
    <scope>NUCLEOTIDE SEQUENCE</scope>
    <source>
        <strain evidence="3">160909Yilan</strain>
    </source>
</reference>
<protein>
    <submittedName>
        <fullName evidence="3">6PF2K domain-containing protein</fullName>
    </submittedName>
</protein>
<dbReference type="Proteomes" id="UP000623467">
    <property type="component" value="Unassembled WGS sequence"/>
</dbReference>
<feature type="transmembrane region" description="Helical" evidence="2">
    <location>
        <begin position="163"/>
        <end position="186"/>
    </location>
</feature>
<evidence type="ECO:0000256" key="2">
    <source>
        <dbReference type="SAM" id="Phobius"/>
    </source>
</evidence>